<organism evidence="10 11">
    <name type="scientific">Lysinibacillus halotolerans</name>
    <dbReference type="NCBI Taxonomy" id="1368476"/>
    <lineage>
        <taxon>Bacteria</taxon>
        <taxon>Bacillati</taxon>
        <taxon>Bacillota</taxon>
        <taxon>Bacilli</taxon>
        <taxon>Bacillales</taxon>
        <taxon>Bacillaceae</taxon>
        <taxon>Lysinibacillus</taxon>
    </lineage>
</organism>
<dbReference type="Pfam" id="PF07885">
    <property type="entry name" value="Ion_trans_2"/>
    <property type="match status" value="1"/>
</dbReference>
<dbReference type="AlphaFoldDB" id="A0A3M8HAI1"/>
<dbReference type="PANTHER" id="PTHR11003">
    <property type="entry name" value="POTASSIUM CHANNEL, SUBFAMILY K"/>
    <property type="match status" value="1"/>
</dbReference>
<reference evidence="10 11" key="1">
    <citation type="journal article" date="2014" name="Int. J. Syst. Evol. Microbiol.">
        <title>Lysinibacillus halotolerans sp. nov., isolated from saline-alkaline soil.</title>
        <authorList>
            <person name="Kong D."/>
            <person name="Wang Y."/>
            <person name="Zhao B."/>
            <person name="Li Y."/>
            <person name="Song J."/>
            <person name="Zhai Y."/>
            <person name="Zhang C."/>
            <person name="Wang H."/>
            <person name="Chen X."/>
            <person name="Zhao B."/>
            <person name="Ruan Z."/>
        </authorList>
    </citation>
    <scope>NUCLEOTIDE SEQUENCE [LARGE SCALE GENOMIC DNA]</scope>
    <source>
        <strain evidence="10 11">MCCC 1A12703</strain>
    </source>
</reference>
<evidence type="ECO:0000313" key="11">
    <source>
        <dbReference type="Proteomes" id="UP000279909"/>
    </source>
</evidence>
<keyword evidence="2" id="KW-0813">Transport</keyword>
<feature type="transmembrane region" description="Helical" evidence="8">
    <location>
        <begin position="24"/>
        <end position="43"/>
    </location>
</feature>
<keyword evidence="4 8" id="KW-1133">Transmembrane helix</keyword>
<dbReference type="InterPro" id="IPR003280">
    <property type="entry name" value="2pore_dom_K_chnl"/>
</dbReference>
<dbReference type="GO" id="GO:0015271">
    <property type="term" value="F:outward rectifier potassium channel activity"/>
    <property type="evidence" value="ECO:0007669"/>
    <property type="project" value="TreeGrafter"/>
</dbReference>
<dbReference type="InterPro" id="IPR013099">
    <property type="entry name" value="K_chnl_dom"/>
</dbReference>
<evidence type="ECO:0000256" key="5">
    <source>
        <dbReference type="ARBA" id="ARBA00023065"/>
    </source>
</evidence>
<comment type="subcellular location">
    <subcellularLocation>
        <location evidence="1">Membrane</location>
        <topology evidence="1">Multi-pass membrane protein</topology>
    </subcellularLocation>
</comment>
<dbReference type="EMBL" id="RHLQ01000015">
    <property type="protein sequence ID" value="RNC99401.1"/>
    <property type="molecule type" value="Genomic_DNA"/>
</dbReference>
<protein>
    <submittedName>
        <fullName evidence="10">Two pore domain potassium channel family protein</fullName>
    </submittedName>
</protein>
<evidence type="ECO:0000256" key="1">
    <source>
        <dbReference type="ARBA" id="ARBA00004141"/>
    </source>
</evidence>
<dbReference type="GO" id="GO:0030322">
    <property type="term" value="P:stabilization of membrane potential"/>
    <property type="evidence" value="ECO:0007669"/>
    <property type="project" value="TreeGrafter"/>
</dbReference>
<evidence type="ECO:0000259" key="9">
    <source>
        <dbReference type="Pfam" id="PF07885"/>
    </source>
</evidence>
<keyword evidence="3 8" id="KW-0812">Transmembrane</keyword>
<dbReference type="Proteomes" id="UP000279909">
    <property type="component" value="Unassembled WGS sequence"/>
</dbReference>
<evidence type="ECO:0000256" key="7">
    <source>
        <dbReference type="ARBA" id="ARBA00023303"/>
    </source>
</evidence>
<keyword evidence="6 8" id="KW-0472">Membrane</keyword>
<sequence length="138" mass="15406">MVSVIISFGRLMKALFHAVKEPKFVSILTTVAFIVLSGTLFYSKFEGWSYLDAAYFAVVSLIPTGVNTNLTPSTSGTKLFTILYLIIGTGLMFALLLTLGRSMIKESPKRKYRLNKNIHIDETEVPTQLKTKTLPNKK</sequence>
<evidence type="ECO:0000256" key="4">
    <source>
        <dbReference type="ARBA" id="ARBA00022989"/>
    </source>
</evidence>
<evidence type="ECO:0000256" key="3">
    <source>
        <dbReference type="ARBA" id="ARBA00022692"/>
    </source>
</evidence>
<keyword evidence="11" id="KW-1185">Reference proteome</keyword>
<gene>
    <name evidence="10" type="ORF">EC501_07715</name>
</gene>
<dbReference type="PANTHER" id="PTHR11003:SF291">
    <property type="entry name" value="IP11374P"/>
    <property type="match status" value="1"/>
</dbReference>
<evidence type="ECO:0000256" key="8">
    <source>
        <dbReference type="SAM" id="Phobius"/>
    </source>
</evidence>
<keyword evidence="5" id="KW-0406">Ion transport</keyword>
<accession>A0A3M8HAI1</accession>
<dbReference type="OrthoDB" id="9785285at2"/>
<dbReference type="SUPFAM" id="SSF81324">
    <property type="entry name" value="Voltage-gated potassium channels"/>
    <property type="match status" value="1"/>
</dbReference>
<comment type="caution">
    <text evidence="10">The sequence shown here is derived from an EMBL/GenBank/DDBJ whole genome shotgun (WGS) entry which is preliminary data.</text>
</comment>
<dbReference type="RefSeq" id="WP_122971724.1">
    <property type="nucleotide sequence ID" value="NZ_RHLQ01000015.1"/>
</dbReference>
<keyword evidence="7 10" id="KW-0407">Ion channel</keyword>
<evidence type="ECO:0000256" key="6">
    <source>
        <dbReference type="ARBA" id="ARBA00023136"/>
    </source>
</evidence>
<feature type="domain" description="Potassium channel" evidence="9">
    <location>
        <begin position="30"/>
        <end position="103"/>
    </location>
</feature>
<dbReference type="GO" id="GO:0005886">
    <property type="term" value="C:plasma membrane"/>
    <property type="evidence" value="ECO:0007669"/>
    <property type="project" value="TreeGrafter"/>
</dbReference>
<evidence type="ECO:0000256" key="2">
    <source>
        <dbReference type="ARBA" id="ARBA00022448"/>
    </source>
</evidence>
<evidence type="ECO:0000313" key="10">
    <source>
        <dbReference type="EMBL" id="RNC99401.1"/>
    </source>
</evidence>
<dbReference type="GO" id="GO:0022841">
    <property type="term" value="F:potassium ion leak channel activity"/>
    <property type="evidence" value="ECO:0007669"/>
    <property type="project" value="TreeGrafter"/>
</dbReference>
<proteinExistence type="predicted"/>
<dbReference type="Gene3D" id="1.10.287.70">
    <property type="match status" value="1"/>
</dbReference>
<feature type="transmembrane region" description="Helical" evidence="8">
    <location>
        <begin position="82"/>
        <end position="104"/>
    </location>
</feature>
<name>A0A3M8HAI1_9BACI</name>